<proteinExistence type="predicted"/>
<gene>
    <name evidence="2" type="ORF">A2024_05345</name>
</gene>
<feature type="transmembrane region" description="Helical" evidence="1">
    <location>
        <begin position="36"/>
        <end position="55"/>
    </location>
</feature>
<reference evidence="2 3" key="1">
    <citation type="journal article" date="2016" name="Nat. Commun.">
        <title>Thousands of microbial genomes shed light on interconnected biogeochemical processes in an aquifer system.</title>
        <authorList>
            <person name="Anantharaman K."/>
            <person name="Brown C.T."/>
            <person name="Hug L.A."/>
            <person name="Sharon I."/>
            <person name="Castelle C.J."/>
            <person name="Probst A.J."/>
            <person name="Thomas B.C."/>
            <person name="Singh A."/>
            <person name="Wilkins M.J."/>
            <person name="Karaoz U."/>
            <person name="Brodie E.L."/>
            <person name="Williams K.H."/>
            <person name="Hubbard S.S."/>
            <person name="Banfield J.F."/>
        </authorList>
    </citation>
    <scope>NUCLEOTIDE SEQUENCE [LARGE SCALE GENOMIC DNA]</scope>
</reference>
<dbReference type="EMBL" id="MFFM01000019">
    <property type="protein sequence ID" value="OGF13410.1"/>
    <property type="molecule type" value="Genomic_DNA"/>
</dbReference>
<comment type="caution">
    <text evidence="2">The sequence shown here is derived from an EMBL/GenBank/DDBJ whole genome shotgun (WGS) entry which is preliminary data.</text>
</comment>
<evidence type="ECO:0000313" key="3">
    <source>
        <dbReference type="Proteomes" id="UP000177230"/>
    </source>
</evidence>
<keyword evidence="1" id="KW-1133">Transmembrane helix</keyword>
<organism evidence="2 3">
    <name type="scientific">Candidatus Edwardsbacteria bacterium GWF2_54_11</name>
    <dbReference type="NCBI Taxonomy" id="1817851"/>
    <lineage>
        <taxon>Bacteria</taxon>
        <taxon>Candidatus Edwardsiibacteriota</taxon>
    </lineage>
</organism>
<accession>A0A1F5RG68</accession>
<dbReference type="AlphaFoldDB" id="A0A1F5RG68"/>
<name>A0A1F5RG68_9BACT</name>
<protein>
    <submittedName>
        <fullName evidence="2">Uncharacterized protein</fullName>
    </submittedName>
</protein>
<evidence type="ECO:0000256" key="1">
    <source>
        <dbReference type="SAM" id="Phobius"/>
    </source>
</evidence>
<evidence type="ECO:0000313" key="2">
    <source>
        <dbReference type="EMBL" id="OGF13410.1"/>
    </source>
</evidence>
<dbReference type="Proteomes" id="UP000177230">
    <property type="component" value="Unassembled WGS sequence"/>
</dbReference>
<keyword evidence="1" id="KW-0812">Transmembrane</keyword>
<keyword evidence="1" id="KW-0472">Membrane</keyword>
<sequence length="60" mass="6358">MKKTMLSMLILAGLSLLAGILMKLGAVPHIMGTVPSSWVQMTVVFLLAAIALGVYGKKDQ</sequence>